<evidence type="ECO:0000313" key="2">
    <source>
        <dbReference type="EMBL" id="MFD2618453.1"/>
    </source>
</evidence>
<comment type="caution">
    <text evidence="2">The sequence shown here is derived from an EMBL/GenBank/DDBJ whole genome shotgun (WGS) entry which is preliminary data.</text>
</comment>
<accession>A0ABW5PU52</accession>
<organism evidence="2 3">
    <name type="scientific">Terrilactibacillus laevilacticus</name>
    <dbReference type="NCBI Taxonomy" id="1380157"/>
    <lineage>
        <taxon>Bacteria</taxon>
        <taxon>Bacillati</taxon>
        <taxon>Bacillota</taxon>
        <taxon>Bacilli</taxon>
        <taxon>Bacillales</taxon>
        <taxon>Bacillaceae</taxon>
        <taxon>Terrilactibacillus</taxon>
    </lineage>
</organism>
<keyword evidence="3" id="KW-1185">Reference proteome</keyword>
<dbReference type="RefSeq" id="WP_386082217.1">
    <property type="nucleotide sequence ID" value="NZ_JBHUMR010000015.1"/>
</dbReference>
<gene>
    <name evidence="2" type="ORF">ACFSTF_14180</name>
</gene>
<proteinExistence type="predicted"/>
<reference evidence="3" key="1">
    <citation type="journal article" date="2019" name="Int. J. Syst. Evol. Microbiol.">
        <title>The Global Catalogue of Microorganisms (GCM) 10K type strain sequencing project: providing services to taxonomists for standard genome sequencing and annotation.</title>
        <authorList>
            <consortium name="The Broad Institute Genomics Platform"/>
            <consortium name="The Broad Institute Genome Sequencing Center for Infectious Disease"/>
            <person name="Wu L."/>
            <person name="Ma J."/>
        </authorList>
    </citation>
    <scope>NUCLEOTIDE SEQUENCE [LARGE SCALE GENOMIC DNA]</scope>
    <source>
        <strain evidence="3">TISTR 2241</strain>
    </source>
</reference>
<evidence type="ECO:0008006" key="4">
    <source>
        <dbReference type="Google" id="ProtNLM"/>
    </source>
</evidence>
<evidence type="ECO:0000256" key="1">
    <source>
        <dbReference type="SAM" id="SignalP"/>
    </source>
</evidence>
<dbReference type="EMBL" id="JBHUMR010000015">
    <property type="protein sequence ID" value="MFD2618453.1"/>
    <property type="molecule type" value="Genomic_DNA"/>
</dbReference>
<protein>
    <recommendedName>
        <fullName evidence="4">Secreted protein</fullName>
    </recommendedName>
</protein>
<feature type="signal peptide" evidence="1">
    <location>
        <begin position="1"/>
        <end position="16"/>
    </location>
</feature>
<evidence type="ECO:0000313" key="3">
    <source>
        <dbReference type="Proteomes" id="UP001597458"/>
    </source>
</evidence>
<keyword evidence="1" id="KW-0732">Signal</keyword>
<name>A0ABW5PU52_9BACI</name>
<sequence>MIGFLMLLSIPSVSFASEQPPLNGAGEWDIIYQGTINANGGRTPIAYSGGGDVRVCINGVNAYNYVSLRLYSDNGSGDSVDDPVLPEMNYWNSNSTQTTRFCFSKIDADFYKDGSNHLAEFYVKSTASFNDNVVITIED</sequence>
<feature type="chain" id="PRO_5046126597" description="Secreted protein" evidence="1">
    <location>
        <begin position="17"/>
        <end position="139"/>
    </location>
</feature>
<dbReference type="Proteomes" id="UP001597458">
    <property type="component" value="Unassembled WGS sequence"/>
</dbReference>